<dbReference type="Proteomes" id="UP001303373">
    <property type="component" value="Chromosome 3"/>
</dbReference>
<dbReference type="InterPro" id="IPR027443">
    <property type="entry name" value="IPNS-like_sf"/>
</dbReference>
<evidence type="ECO:0000256" key="3">
    <source>
        <dbReference type="SAM" id="MobiDB-lite"/>
    </source>
</evidence>
<keyword evidence="5" id="KW-0223">Dioxygenase</keyword>
<protein>
    <submittedName>
        <fullName evidence="5">Oxoglutarate/iron-dependent dioxygenase, non-hem dioxygenase domain-containing protein</fullName>
    </submittedName>
</protein>
<reference evidence="5 6" key="1">
    <citation type="submission" date="2023-11" db="EMBL/GenBank/DDBJ databases">
        <title>An acidophilic fungus is an integral part of prey digestion in a carnivorous sundew plant.</title>
        <authorList>
            <person name="Tsai I.J."/>
        </authorList>
    </citation>
    <scope>NUCLEOTIDE SEQUENCE [LARGE SCALE GENOMIC DNA]</scope>
    <source>
        <strain evidence="5">169a</strain>
    </source>
</reference>
<evidence type="ECO:0000259" key="4">
    <source>
        <dbReference type="PROSITE" id="PS51471"/>
    </source>
</evidence>
<dbReference type="AlphaFoldDB" id="A0AAQ3M1C0"/>
<evidence type="ECO:0000256" key="2">
    <source>
        <dbReference type="RuleBase" id="RU003682"/>
    </source>
</evidence>
<dbReference type="Pfam" id="PF03171">
    <property type="entry name" value="2OG-FeII_Oxy"/>
    <property type="match status" value="1"/>
</dbReference>
<accession>A0AAQ3M1C0</accession>
<evidence type="ECO:0000313" key="6">
    <source>
        <dbReference type="Proteomes" id="UP001303373"/>
    </source>
</evidence>
<dbReference type="Pfam" id="PF14226">
    <property type="entry name" value="DIOX_N"/>
    <property type="match status" value="1"/>
</dbReference>
<dbReference type="GO" id="GO:0044283">
    <property type="term" value="P:small molecule biosynthetic process"/>
    <property type="evidence" value="ECO:0007669"/>
    <property type="project" value="UniProtKB-ARBA"/>
</dbReference>
<feature type="region of interest" description="Disordered" evidence="3">
    <location>
        <begin position="216"/>
        <end position="254"/>
    </location>
</feature>
<evidence type="ECO:0000256" key="1">
    <source>
        <dbReference type="ARBA" id="ARBA00008056"/>
    </source>
</evidence>
<proteinExistence type="inferred from homology"/>
<keyword evidence="2" id="KW-0408">Iron</keyword>
<dbReference type="GO" id="GO:0046872">
    <property type="term" value="F:metal ion binding"/>
    <property type="evidence" value="ECO:0007669"/>
    <property type="project" value="UniProtKB-KW"/>
</dbReference>
<evidence type="ECO:0000313" key="5">
    <source>
        <dbReference type="EMBL" id="WPG99778.1"/>
    </source>
</evidence>
<sequence length="351" mass="38107">MANITIPVIDISSQNPSAPTQLLEAVVKYGFVFIENNAVGIPPSRISELFNLSQEFFASPQSQKAAVSITSNKAGANHGWLGPGIEKLSVAQARPDCKEAFNMSEPLMQNGKLALQQPLPESLQPHEGPLIEFQNACHALCVRVLGHFATALGVDSAWFAARHDRSRGRSGTVFRMLYYPYLEGVEDGVDVRAGAHSDYGSMTLLFQMPGQPGLEIKTPEGAWAPVPVDPSRGENSSPESRHEAKSSSAENKDDAKPLPILVNIGDLLEDWTGGLLKSTVHRVIFPQGDAGDRYSMAYFLHPLDDAALEPVPSELVAQHAAKTGRKGTKREGKTMTARDHLMERLAATYKV</sequence>
<feature type="compositionally biased region" description="Basic and acidic residues" evidence="3">
    <location>
        <begin position="239"/>
        <end position="254"/>
    </location>
</feature>
<feature type="domain" description="Fe2OG dioxygenase" evidence="4">
    <location>
        <begin position="169"/>
        <end position="302"/>
    </location>
</feature>
<dbReference type="Gene3D" id="2.60.120.330">
    <property type="entry name" value="B-lactam Antibiotic, Isopenicillin N Synthase, Chain"/>
    <property type="match status" value="1"/>
</dbReference>
<dbReference type="InterPro" id="IPR005123">
    <property type="entry name" value="Oxoglu/Fe-dep_dioxygenase_dom"/>
</dbReference>
<dbReference type="EMBL" id="CP138582">
    <property type="protein sequence ID" value="WPG99778.1"/>
    <property type="molecule type" value="Genomic_DNA"/>
</dbReference>
<dbReference type="InterPro" id="IPR050231">
    <property type="entry name" value="Iron_ascorbate_oxido_reductase"/>
</dbReference>
<dbReference type="PROSITE" id="PS51471">
    <property type="entry name" value="FE2OG_OXY"/>
    <property type="match status" value="1"/>
</dbReference>
<organism evidence="5 6">
    <name type="scientific">Acrodontium crateriforme</name>
    <dbReference type="NCBI Taxonomy" id="150365"/>
    <lineage>
        <taxon>Eukaryota</taxon>
        <taxon>Fungi</taxon>
        <taxon>Dikarya</taxon>
        <taxon>Ascomycota</taxon>
        <taxon>Pezizomycotina</taxon>
        <taxon>Dothideomycetes</taxon>
        <taxon>Dothideomycetidae</taxon>
        <taxon>Mycosphaerellales</taxon>
        <taxon>Teratosphaeriaceae</taxon>
        <taxon>Acrodontium</taxon>
    </lineage>
</organism>
<keyword evidence="2" id="KW-0479">Metal-binding</keyword>
<comment type="similarity">
    <text evidence="1 2">Belongs to the iron/ascorbate-dependent oxidoreductase family.</text>
</comment>
<keyword evidence="6" id="KW-1185">Reference proteome</keyword>
<name>A0AAQ3M1C0_9PEZI</name>
<dbReference type="GO" id="GO:0051213">
    <property type="term" value="F:dioxygenase activity"/>
    <property type="evidence" value="ECO:0007669"/>
    <property type="project" value="UniProtKB-KW"/>
</dbReference>
<dbReference type="InterPro" id="IPR026992">
    <property type="entry name" value="DIOX_N"/>
</dbReference>
<dbReference type="InterPro" id="IPR044861">
    <property type="entry name" value="IPNS-like_FE2OG_OXY"/>
</dbReference>
<keyword evidence="2" id="KW-0560">Oxidoreductase</keyword>
<gene>
    <name evidence="5" type="ORF">R9X50_00259700</name>
</gene>
<dbReference type="SUPFAM" id="SSF51197">
    <property type="entry name" value="Clavaminate synthase-like"/>
    <property type="match status" value="1"/>
</dbReference>
<dbReference type="PANTHER" id="PTHR47990">
    <property type="entry name" value="2-OXOGLUTARATE (2OG) AND FE(II)-DEPENDENT OXYGENASE SUPERFAMILY PROTEIN-RELATED"/>
    <property type="match status" value="1"/>
</dbReference>